<sequence length="177" mass="21026">MVNYRRSTAPGGVFFFTVTLQDRKSNLLVENIHLLREAIGKVRTEQFFQIKAYVILPEHLHMIWQLPIGDSDYSQRWKKIKTLFAKSLHKSGLPLIKTKHNEFCLWQRRFWEHTIKDEADFINHVNYIHYNPIKHGLVKSLHHWPYSSFHHYVKKGIISKNWGDLIFEPSTNLGFGE</sequence>
<dbReference type="GO" id="GO:0043565">
    <property type="term" value="F:sequence-specific DNA binding"/>
    <property type="evidence" value="ECO:0007669"/>
    <property type="project" value="TreeGrafter"/>
</dbReference>
<evidence type="ECO:0000313" key="3">
    <source>
        <dbReference type="Proteomes" id="UP000254968"/>
    </source>
</evidence>
<keyword evidence="3" id="KW-1185">Reference proteome</keyword>
<gene>
    <name evidence="2" type="ORF">NCTC13315_01009</name>
</gene>
<dbReference type="GO" id="GO:0004803">
    <property type="term" value="F:transposase activity"/>
    <property type="evidence" value="ECO:0007669"/>
    <property type="project" value="InterPro"/>
</dbReference>
<dbReference type="SUPFAM" id="SSF143422">
    <property type="entry name" value="Transposase IS200-like"/>
    <property type="match status" value="1"/>
</dbReference>
<dbReference type="InterPro" id="IPR052715">
    <property type="entry name" value="RAYT_transposase"/>
</dbReference>
<dbReference type="Gene3D" id="3.30.70.1290">
    <property type="entry name" value="Transposase IS200-like"/>
    <property type="match status" value="1"/>
</dbReference>
<organism evidence="2 3">
    <name type="scientific">Legionella beliardensis</name>
    <dbReference type="NCBI Taxonomy" id="91822"/>
    <lineage>
        <taxon>Bacteria</taxon>
        <taxon>Pseudomonadati</taxon>
        <taxon>Pseudomonadota</taxon>
        <taxon>Gammaproteobacteria</taxon>
        <taxon>Legionellales</taxon>
        <taxon>Legionellaceae</taxon>
        <taxon>Legionella</taxon>
    </lineage>
</organism>
<dbReference type="Pfam" id="PF01797">
    <property type="entry name" value="Y1_Tnp"/>
    <property type="match status" value="1"/>
</dbReference>
<dbReference type="InterPro" id="IPR002686">
    <property type="entry name" value="Transposase_17"/>
</dbReference>
<dbReference type="Proteomes" id="UP000254968">
    <property type="component" value="Unassembled WGS sequence"/>
</dbReference>
<dbReference type="AlphaFoldDB" id="A0A378HZY3"/>
<protein>
    <submittedName>
        <fullName evidence="2">Transposase and inactivated derivatives</fullName>
    </submittedName>
</protein>
<dbReference type="RefSeq" id="WP_115302220.1">
    <property type="nucleotide sequence ID" value="NZ_CAAAHO010000001.1"/>
</dbReference>
<dbReference type="GO" id="GO:0006313">
    <property type="term" value="P:DNA transposition"/>
    <property type="evidence" value="ECO:0007669"/>
    <property type="project" value="InterPro"/>
</dbReference>
<evidence type="ECO:0000313" key="2">
    <source>
        <dbReference type="EMBL" id="STX28479.1"/>
    </source>
</evidence>
<dbReference type="EMBL" id="UGNV01000001">
    <property type="protein sequence ID" value="STX28479.1"/>
    <property type="molecule type" value="Genomic_DNA"/>
</dbReference>
<feature type="domain" description="Transposase IS200-like" evidence="1">
    <location>
        <begin position="9"/>
        <end position="131"/>
    </location>
</feature>
<dbReference type="SMART" id="SM01321">
    <property type="entry name" value="Y1_Tnp"/>
    <property type="match status" value="1"/>
</dbReference>
<evidence type="ECO:0000259" key="1">
    <source>
        <dbReference type="SMART" id="SM01321"/>
    </source>
</evidence>
<reference evidence="2 3" key="1">
    <citation type="submission" date="2018-06" db="EMBL/GenBank/DDBJ databases">
        <authorList>
            <consortium name="Pathogen Informatics"/>
            <person name="Doyle S."/>
        </authorList>
    </citation>
    <scope>NUCLEOTIDE SEQUENCE [LARGE SCALE GENOMIC DNA]</scope>
    <source>
        <strain evidence="2 3">NCTC13315</strain>
    </source>
</reference>
<dbReference type="PANTHER" id="PTHR36966">
    <property type="entry name" value="REP-ASSOCIATED TYROSINE TRANSPOSASE"/>
    <property type="match status" value="1"/>
</dbReference>
<dbReference type="NCBIfam" id="NF047646">
    <property type="entry name" value="REP_Tyr_transpos"/>
    <property type="match status" value="1"/>
</dbReference>
<dbReference type="OrthoDB" id="9794403at2"/>
<dbReference type="InterPro" id="IPR036515">
    <property type="entry name" value="Transposase_17_sf"/>
</dbReference>
<dbReference type="PANTHER" id="PTHR36966:SF1">
    <property type="entry name" value="REP-ASSOCIATED TYROSINE TRANSPOSASE"/>
    <property type="match status" value="1"/>
</dbReference>
<accession>A0A378HZY3</accession>
<proteinExistence type="predicted"/>
<name>A0A378HZY3_9GAMM</name>